<reference evidence="2 3" key="1">
    <citation type="submission" date="2017-08" db="EMBL/GenBank/DDBJ databases">
        <title>Reclassification of Bisgaard taxon 37 and 44.</title>
        <authorList>
            <person name="Christensen H."/>
        </authorList>
    </citation>
    <scope>NUCLEOTIDE SEQUENCE [LARGE SCALE GENOMIC DNA]</scope>
    <source>
        <strain evidence="2 3">B96_3</strain>
    </source>
</reference>
<keyword evidence="3" id="KW-1185">Reference proteome</keyword>
<keyword evidence="1" id="KW-1133">Transmembrane helix</keyword>
<dbReference type="OrthoDB" id="9812349at2"/>
<evidence type="ECO:0000256" key="1">
    <source>
        <dbReference type="SAM" id="Phobius"/>
    </source>
</evidence>
<organism evidence="2 3">
    <name type="scientific">Psittacicella hinzii</name>
    <dbReference type="NCBI Taxonomy" id="2028575"/>
    <lineage>
        <taxon>Bacteria</taxon>
        <taxon>Pseudomonadati</taxon>
        <taxon>Pseudomonadota</taxon>
        <taxon>Gammaproteobacteria</taxon>
        <taxon>Pasteurellales</taxon>
        <taxon>Psittacicellaceae</taxon>
        <taxon>Psittacicella</taxon>
    </lineage>
</organism>
<feature type="transmembrane region" description="Helical" evidence="1">
    <location>
        <begin position="131"/>
        <end position="153"/>
    </location>
</feature>
<dbReference type="EMBL" id="NRHC01000017">
    <property type="protein sequence ID" value="RIY34016.1"/>
    <property type="molecule type" value="Genomic_DNA"/>
</dbReference>
<dbReference type="Proteomes" id="UP000265691">
    <property type="component" value="Unassembled WGS sequence"/>
</dbReference>
<keyword evidence="1" id="KW-0812">Transmembrane</keyword>
<feature type="transmembrane region" description="Helical" evidence="1">
    <location>
        <begin position="72"/>
        <end position="94"/>
    </location>
</feature>
<feature type="transmembrane region" description="Helical" evidence="1">
    <location>
        <begin position="30"/>
        <end position="52"/>
    </location>
</feature>
<evidence type="ECO:0000313" key="3">
    <source>
        <dbReference type="Proteomes" id="UP000265691"/>
    </source>
</evidence>
<comment type="caution">
    <text evidence="2">The sequence shown here is derived from an EMBL/GenBank/DDBJ whole genome shotgun (WGS) entry which is preliminary data.</text>
</comment>
<name>A0A3A1Y9L5_9GAMM</name>
<sequence length="171" mass="19377">MTNKLSLCKTILLHYRHIFNFSGSENRRSFVVWFFYNLGILLAFAAYFYFLIPAFTQEDVYSAYDQGQLSSGANALISYSILVLVAVVVVNFFAYMSASIRRLHDLGQSGVVYWLFLVVMTLLVVSEFFSAVGFLGIIACVVYLNFRIALAILPTKKENNQFVSKDPFVAE</sequence>
<feature type="transmembrane region" description="Helical" evidence="1">
    <location>
        <begin position="106"/>
        <end position="125"/>
    </location>
</feature>
<dbReference type="RefSeq" id="WP_119524575.1">
    <property type="nucleotide sequence ID" value="NZ_NRHC01000017.1"/>
</dbReference>
<keyword evidence="1" id="KW-0472">Membrane</keyword>
<evidence type="ECO:0000313" key="2">
    <source>
        <dbReference type="EMBL" id="RIY34016.1"/>
    </source>
</evidence>
<dbReference type="InterPro" id="IPR008523">
    <property type="entry name" value="DUF805"/>
</dbReference>
<accession>A0A3A1Y9L5</accession>
<dbReference type="AlphaFoldDB" id="A0A3A1Y9L5"/>
<dbReference type="GO" id="GO:0016020">
    <property type="term" value="C:membrane"/>
    <property type="evidence" value="ECO:0007669"/>
    <property type="project" value="InterPro"/>
</dbReference>
<proteinExistence type="predicted"/>
<protein>
    <recommendedName>
        <fullName evidence="4">DUF805 domain-containing protein</fullName>
    </recommendedName>
</protein>
<gene>
    <name evidence="2" type="ORF">CKF54_01800</name>
</gene>
<dbReference type="Pfam" id="PF05656">
    <property type="entry name" value="DUF805"/>
    <property type="match status" value="1"/>
</dbReference>
<evidence type="ECO:0008006" key="4">
    <source>
        <dbReference type="Google" id="ProtNLM"/>
    </source>
</evidence>